<feature type="region of interest" description="Disordered" evidence="5">
    <location>
        <begin position="191"/>
        <end position="321"/>
    </location>
</feature>
<evidence type="ECO:0000256" key="2">
    <source>
        <dbReference type="ARBA" id="ARBA00022763"/>
    </source>
</evidence>
<dbReference type="AlphaFoldDB" id="A0A166JHK2"/>
<organism evidence="7 8">
    <name type="scientific">Athelia psychrophila</name>
    <dbReference type="NCBI Taxonomy" id="1759441"/>
    <lineage>
        <taxon>Eukaryota</taxon>
        <taxon>Fungi</taxon>
        <taxon>Dikarya</taxon>
        <taxon>Basidiomycota</taxon>
        <taxon>Agaricomycotina</taxon>
        <taxon>Agaricomycetes</taxon>
        <taxon>Agaricomycetidae</taxon>
        <taxon>Atheliales</taxon>
        <taxon>Atheliaceae</taxon>
        <taxon>Athelia</taxon>
    </lineage>
</organism>
<dbReference type="Pfam" id="PF12253">
    <property type="entry name" value="CAF1A_dimeriz"/>
    <property type="match status" value="1"/>
</dbReference>
<evidence type="ECO:0000313" key="7">
    <source>
        <dbReference type="EMBL" id="KZP20865.1"/>
    </source>
</evidence>
<protein>
    <recommendedName>
        <fullName evidence="6">Chromatin assembly factor 1 subunit A dimerization domain-containing protein</fullName>
    </recommendedName>
</protein>
<dbReference type="EMBL" id="KV417552">
    <property type="protein sequence ID" value="KZP20865.1"/>
    <property type="molecule type" value="Genomic_DNA"/>
</dbReference>
<dbReference type="GO" id="GO:0033186">
    <property type="term" value="C:CAF-1 complex"/>
    <property type="evidence" value="ECO:0007669"/>
    <property type="project" value="TreeGrafter"/>
</dbReference>
<feature type="compositionally biased region" description="Basic and acidic residues" evidence="5">
    <location>
        <begin position="192"/>
        <end position="203"/>
    </location>
</feature>
<dbReference type="GO" id="GO:0006281">
    <property type="term" value="P:DNA repair"/>
    <property type="evidence" value="ECO:0007669"/>
    <property type="project" value="UniProtKB-KW"/>
</dbReference>
<keyword evidence="4" id="KW-0539">Nucleus</keyword>
<reference evidence="7 8" key="1">
    <citation type="journal article" date="2016" name="Mol. Biol. Evol.">
        <title>Comparative Genomics of Early-Diverging Mushroom-Forming Fungi Provides Insights into the Origins of Lignocellulose Decay Capabilities.</title>
        <authorList>
            <person name="Nagy L.G."/>
            <person name="Riley R."/>
            <person name="Tritt A."/>
            <person name="Adam C."/>
            <person name="Daum C."/>
            <person name="Floudas D."/>
            <person name="Sun H."/>
            <person name="Yadav J.S."/>
            <person name="Pangilinan J."/>
            <person name="Larsson K.H."/>
            <person name="Matsuura K."/>
            <person name="Barry K."/>
            <person name="Labutti K."/>
            <person name="Kuo R."/>
            <person name="Ohm R.A."/>
            <person name="Bhattacharya S.S."/>
            <person name="Shirouzu T."/>
            <person name="Yoshinaga Y."/>
            <person name="Martin F.M."/>
            <person name="Grigoriev I.V."/>
            <person name="Hibbett D.S."/>
        </authorList>
    </citation>
    <scope>NUCLEOTIDE SEQUENCE [LARGE SCALE GENOMIC DNA]</scope>
    <source>
        <strain evidence="7 8">CBS 109695</strain>
    </source>
</reference>
<keyword evidence="8" id="KW-1185">Reference proteome</keyword>
<feature type="compositionally biased region" description="Basic and acidic residues" evidence="5">
    <location>
        <begin position="260"/>
        <end position="294"/>
    </location>
</feature>
<evidence type="ECO:0000256" key="1">
    <source>
        <dbReference type="ARBA" id="ARBA00004123"/>
    </source>
</evidence>
<proteinExistence type="predicted"/>
<feature type="compositionally biased region" description="Polar residues" evidence="5">
    <location>
        <begin position="245"/>
        <end position="254"/>
    </location>
</feature>
<dbReference type="OrthoDB" id="440676at2759"/>
<dbReference type="PANTHER" id="PTHR15272">
    <property type="entry name" value="CHROMATIN ASSEMBLY FACTOR 1 SUBUNIT A CAF-1 SUBUNIT A"/>
    <property type="match status" value="1"/>
</dbReference>
<feature type="compositionally biased region" description="Polar residues" evidence="5">
    <location>
        <begin position="210"/>
        <end position="221"/>
    </location>
</feature>
<dbReference type="GO" id="GO:0005634">
    <property type="term" value="C:nucleus"/>
    <property type="evidence" value="ECO:0007669"/>
    <property type="project" value="UniProtKB-SubCell"/>
</dbReference>
<keyword evidence="3" id="KW-0234">DNA repair</keyword>
<keyword evidence="2" id="KW-0227">DNA damage</keyword>
<evidence type="ECO:0000313" key="8">
    <source>
        <dbReference type="Proteomes" id="UP000076532"/>
    </source>
</evidence>
<evidence type="ECO:0000256" key="5">
    <source>
        <dbReference type="SAM" id="MobiDB-lite"/>
    </source>
</evidence>
<accession>A0A166JHK2</accession>
<gene>
    <name evidence="7" type="ORF">FIBSPDRAFT_1044651</name>
</gene>
<dbReference type="InterPro" id="IPR022043">
    <property type="entry name" value="CAF1A_DD"/>
</dbReference>
<feature type="region of interest" description="Disordered" evidence="5">
    <location>
        <begin position="515"/>
        <end position="543"/>
    </location>
</feature>
<dbReference type="GO" id="GO:0006334">
    <property type="term" value="P:nucleosome assembly"/>
    <property type="evidence" value="ECO:0007669"/>
    <property type="project" value="TreeGrafter"/>
</dbReference>
<feature type="domain" description="Chromatin assembly factor 1 subunit A dimerization" evidence="6">
    <location>
        <begin position="471"/>
        <end position="542"/>
    </location>
</feature>
<dbReference type="STRING" id="436010.A0A166JHK2"/>
<sequence>MDTTAGDEKSEKRALAELKNGKILFRQKPMTFEKNSETMSEIIRFREMLENRISRRDPPLPAIPDEHKPLIAKLAHESDKTVTALAKHIRSQLLPSQDEDDINSDSTNTSASLPLPALEAAIKSILSRTNYGLDGPVGNAKTPAAACVWRWEVKPEHREWLPKALKEKIDARQTERTEARKDLQTMFEALSQEERDRIIDPKRATKPPTKDQNQASVSPSKTIEAEPMEPLPVKKQQKKSEIAENVTSEASTSKVAPVRAKKEMDPDKIAKEKERLEKKAAKAEKEKKEKEAQNKSRSLMAGFFNKPKTNSRESPVANEPDKAVVSRVAGPSSNQSAFEKTFKPFVIKKDAELAHINWFLRKNKAREVIVIDDDGGAVEEEGTSDDAIQIAYDETALGQMTAPEHLRTVISSMPLSVDASFTTTPRRRFYAPRVVTRDIVAQLSEAEIADDPSRVGTLLSVLRNRNALPAKVLIFADNSRPGYFGTWTRHSQVIGPRKPLERDLLALDYAYDSGEEWEDEGNDNADDVVEGAEDDDVASEADSDLDSWLVSDDEVEEIAPPSVDPELDAPAATLNFPTKRKADDGERKIGKKRKVVIPLVPFVKGPCWESAVGQCSYEPFEPYRIQLFNDTPYPINPFTFVSAGEPQQTKITKDPTIATTFAVPSLPDRILTVGNIPSVLPLAANGQIAQTKRANAAVAPKTSFPEVHLPALINKINTLATGSIILLVEAIFQELREHKVKKNSIEAKVKEIAEKGKDKKIWVLKSVNTVISQP</sequence>
<comment type="subcellular location">
    <subcellularLocation>
        <location evidence="1">Nucleus</location>
    </subcellularLocation>
</comment>
<evidence type="ECO:0000256" key="3">
    <source>
        <dbReference type="ARBA" id="ARBA00023204"/>
    </source>
</evidence>
<name>A0A166JHK2_9AGAM</name>
<evidence type="ECO:0000256" key="4">
    <source>
        <dbReference type="ARBA" id="ARBA00023242"/>
    </source>
</evidence>
<evidence type="ECO:0000259" key="6">
    <source>
        <dbReference type="Pfam" id="PF12253"/>
    </source>
</evidence>
<dbReference type="Proteomes" id="UP000076532">
    <property type="component" value="Unassembled WGS sequence"/>
</dbReference>
<dbReference type="PANTHER" id="PTHR15272:SF0">
    <property type="entry name" value="CHROMATIN ASSEMBLY FACTOR 1 SUBUNIT A"/>
    <property type="match status" value="1"/>
</dbReference>